<dbReference type="PANTHER" id="PTHR12455">
    <property type="entry name" value="NUCLEOLAR COMPLEX PROTEIN 4"/>
    <property type="match status" value="1"/>
</dbReference>
<protein>
    <recommendedName>
        <fullName evidence="2">CCAAT-binding factor domain-containing protein</fullName>
    </recommendedName>
</protein>
<dbReference type="AlphaFoldDB" id="A0AAW2I313"/>
<accession>A0AAW2I313</accession>
<evidence type="ECO:0000313" key="3">
    <source>
        <dbReference type="EMBL" id="KAL0276293.1"/>
    </source>
</evidence>
<sequence length="507" mass="59037">MASIDVDKKVNEVLSSRKYSNNITELFAVLQNSNDKSQLKCLKGLERIFTSFLERKEFHIDPNLKLADKKEWEVEVKYTKWLKETYEQTLKMCYKLLDSNKEEAEKISLETLMKLSSTETEHPLQSIETKDTEVKSVFPEHTLEQILKIIISKNDRKENLIKNFETFVKYKDVYFYTWKTLRKTLPNTQESGDTLMLNILDLIEKIPIPNSNGKKNTEDSDCGTLCKTKDGKEFIINIPQVHKFVAKVWQNLIKRKITDVVYRKLMVILLEKFLPNMEKPIFFTDFFMASSGMKGANALLAMQGILTLVQKHNIEYPDIYGKLYTMFEPNIFHTKYKSRLFYLADIFLSSTHLPENLVASFAKRVSRLCLNAQIPDIVISIRFVENLLRRHPGLKKMIHHPEIGHVAEDPFLPDERDPMKTKAIESCLWEISLLKDHVQPSVSSIANFIDKSLPEIEFNLKEVLDLTYDEIFKSESRKKVKACLSVSRPQKIAKLSDDRVYKMWALT</sequence>
<evidence type="ECO:0000256" key="1">
    <source>
        <dbReference type="ARBA" id="ARBA00007797"/>
    </source>
</evidence>
<dbReference type="InterPro" id="IPR027193">
    <property type="entry name" value="Noc4"/>
</dbReference>
<proteinExistence type="inferred from homology"/>
<dbReference type="EMBL" id="JARGDH010000002">
    <property type="protein sequence ID" value="KAL0276293.1"/>
    <property type="molecule type" value="Genomic_DNA"/>
</dbReference>
<evidence type="ECO:0000259" key="2">
    <source>
        <dbReference type="Pfam" id="PF03914"/>
    </source>
</evidence>
<gene>
    <name evidence="3" type="ORF">PYX00_003892</name>
</gene>
<comment type="similarity">
    <text evidence="1">Belongs to the CBF/MAK21 family.</text>
</comment>
<dbReference type="InterPro" id="IPR005612">
    <property type="entry name" value="CCAAT-binding_factor"/>
</dbReference>
<dbReference type="Pfam" id="PF03914">
    <property type="entry name" value="CBF"/>
    <property type="match status" value="1"/>
</dbReference>
<feature type="domain" description="CCAAT-binding factor" evidence="2">
    <location>
        <begin position="298"/>
        <end position="446"/>
    </location>
</feature>
<dbReference type="GO" id="GO:0030692">
    <property type="term" value="C:Noc4p-Nop14p complex"/>
    <property type="evidence" value="ECO:0007669"/>
    <property type="project" value="TreeGrafter"/>
</dbReference>
<comment type="caution">
    <text evidence="3">The sequence shown here is derived from an EMBL/GenBank/DDBJ whole genome shotgun (WGS) entry which is preliminary data.</text>
</comment>
<dbReference type="GO" id="GO:0042254">
    <property type="term" value="P:ribosome biogenesis"/>
    <property type="evidence" value="ECO:0007669"/>
    <property type="project" value="InterPro"/>
</dbReference>
<reference evidence="3" key="1">
    <citation type="journal article" date="2024" name="Gigascience">
        <title>Chromosome-level genome of the poultry shaft louse Menopon gallinae provides insight into the host-switching and adaptive evolution of parasitic lice.</title>
        <authorList>
            <person name="Xu Y."/>
            <person name="Ma L."/>
            <person name="Liu S."/>
            <person name="Liang Y."/>
            <person name="Liu Q."/>
            <person name="He Z."/>
            <person name="Tian L."/>
            <person name="Duan Y."/>
            <person name="Cai W."/>
            <person name="Li H."/>
            <person name="Song F."/>
        </authorList>
    </citation>
    <scope>NUCLEOTIDE SEQUENCE</scope>
    <source>
        <strain evidence="3">Cailab_2023a</strain>
    </source>
</reference>
<name>A0AAW2I313_9NEOP</name>
<dbReference type="GO" id="GO:0032040">
    <property type="term" value="C:small-subunit processome"/>
    <property type="evidence" value="ECO:0007669"/>
    <property type="project" value="TreeGrafter"/>
</dbReference>
<dbReference type="PANTHER" id="PTHR12455:SF0">
    <property type="entry name" value="NUCLEOLAR COMPLEX PROTEIN 4 HOMOLOG"/>
    <property type="match status" value="1"/>
</dbReference>
<organism evidence="3">
    <name type="scientific">Menopon gallinae</name>
    <name type="common">poultry shaft louse</name>
    <dbReference type="NCBI Taxonomy" id="328185"/>
    <lineage>
        <taxon>Eukaryota</taxon>
        <taxon>Metazoa</taxon>
        <taxon>Ecdysozoa</taxon>
        <taxon>Arthropoda</taxon>
        <taxon>Hexapoda</taxon>
        <taxon>Insecta</taxon>
        <taxon>Pterygota</taxon>
        <taxon>Neoptera</taxon>
        <taxon>Paraneoptera</taxon>
        <taxon>Psocodea</taxon>
        <taxon>Troctomorpha</taxon>
        <taxon>Phthiraptera</taxon>
        <taxon>Amblycera</taxon>
        <taxon>Menoponidae</taxon>
        <taxon>Menopon</taxon>
    </lineage>
</organism>